<keyword evidence="2" id="KW-0472">Membrane</keyword>
<accession>A0A8H7CG98</accession>
<comment type="caution">
    <text evidence="3">The sequence shown here is derived from an EMBL/GenBank/DDBJ whole genome shotgun (WGS) entry which is preliminary data.</text>
</comment>
<dbReference type="EMBL" id="JACAZI010000023">
    <property type="protein sequence ID" value="KAF7336265.1"/>
    <property type="molecule type" value="Genomic_DNA"/>
</dbReference>
<feature type="region of interest" description="Disordered" evidence="1">
    <location>
        <begin position="1"/>
        <end position="38"/>
    </location>
</feature>
<proteinExistence type="predicted"/>
<evidence type="ECO:0008006" key="5">
    <source>
        <dbReference type="Google" id="ProtNLM"/>
    </source>
</evidence>
<evidence type="ECO:0000313" key="3">
    <source>
        <dbReference type="EMBL" id="KAF7336265.1"/>
    </source>
</evidence>
<evidence type="ECO:0000256" key="1">
    <source>
        <dbReference type="SAM" id="MobiDB-lite"/>
    </source>
</evidence>
<dbReference type="AlphaFoldDB" id="A0A8H7CG98"/>
<keyword evidence="4" id="KW-1185">Reference proteome</keyword>
<gene>
    <name evidence="3" type="ORF">MVEN_02174700</name>
</gene>
<reference evidence="3" key="1">
    <citation type="submission" date="2020-05" db="EMBL/GenBank/DDBJ databases">
        <title>Mycena genomes resolve the evolution of fungal bioluminescence.</title>
        <authorList>
            <person name="Tsai I.J."/>
        </authorList>
    </citation>
    <scope>NUCLEOTIDE SEQUENCE</scope>
    <source>
        <strain evidence="3">CCC161011</strain>
    </source>
</reference>
<feature type="transmembrane region" description="Helical" evidence="2">
    <location>
        <begin position="62"/>
        <end position="88"/>
    </location>
</feature>
<feature type="transmembrane region" description="Helical" evidence="2">
    <location>
        <begin position="164"/>
        <end position="188"/>
    </location>
</feature>
<sequence length="556" mass="60955">MVPTLETWPTSRYVHSPSASTESSFTDSPPNSPFPLLTNRQKAGVDRMHTDKNQPTASPDGLPTLCVVLHLVLVILHIMLLAVCISHLEHLVVFPLDWQSLISPAISGIMTTFASIYCSALVLISQTLAMRHSLHKSQTLTATHDNSIAWSGIGSALLSLWKQIVVPASVLGTLSVFLYLLNIAVIHISSPAMLSLQSFNSSRPTVLKTLAMPEYTRRTSVLNETQTTKNMETFAMNALPEIFEDMNTTNKLGILDGTLYEVLETSYVGEDASVAAIGFNITCGYLPQPNASWNENGTWDFVFPSPIPSVSLSGRAPRMIGIAEMAQAEQNATVTNSVTMYTTIPILDSSLQTIQSVELDPPMVTTWNANESVSTVQFFQCSQSLVHQTATVGAQSRQASAVEVGIEKRDSVWLPYSGPVPSNVNGSMIDMWARWLSSAPALEIIHYSSNKSASPDLLFITLSEFFLMYRLNLIPEDIQTPQTSRAPQTQEPPTFLALHNVENALSSMIALMFWLHTVSVGHSPLVSSLGIINHTLKDTRSTHHISWGAMRRSMNT</sequence>
<keyword evidence="2" id="KW-1133">Transmembrane helix</keyword>
<evidence type="ECO:0000313" key="4">
    <source>
        <dbReference type="Proteomes" id="UP000620124"/>
    </source>
</evidence>
<dbReference type="OrthoDB" id="2644397at2759"/>
<keyword evidence="2" id="KW-0812">Transmembrane</keyword>
<protein>
    <recommendedName>
        <fullName evidence="5">Transmembrane protein</fullName>
    </recommendedName>
</protein>
<dbReference type="Proteomes" id="UP000620124">
    <property type="component" value="Unassembled WGS sequence"/>
</dbReference>
<feature type="transmembrane region" description="Helical" evidence="2">
    <location>
        <begin position="100"/>
        <end position="124"/>
    </location>
</feature>
<name>A0A8H7CG98_9AGAR</name>
<organism evidence="3 4">
    <name type="scientific">Mycena venus</name>
    <dbReference type="NCBI Taxonomy" id="2733690"/>
    <lineage>
        <taxon>Eukaryota</taxon>
        <taxon>Fungi</taxon>
        <taxon>Dikarya</taxon>
        <taxon>Basidiomycota</taxon>
        <taxon>Agaricomycotina</taxon>
        <taxon>Agaricomycetes</taxon>
        <taxon>Agaricomycetidae</taxon>
        <taxon>Agaricales</taxon>
        <taxon>Marasmiineae</taxon>
        <taxon>Mycenaceae</taxon>
        <taxon>Mycena</taxon>
    </lineage>
</organism>
<feature type="compositionally biased region" description="Polar residues" evidence="1">
    <location>
        <begin position="17"/>
        <end position="29"/>
    </location>
</feature>
<evidence type="ECO:0000256" key="2">
    <source>
        <dbReference type="SAM" id="Phobius"/>
    </source>
</evidence>